<evidence type="ECO:0000313" key="3">
    <source>
        <dbReference type="EMBL" id="QNN69616.1"/>
    </source>
</evidence>
<dbReference type="GO" id="GO:0005507">
    <property type="term" value="F:copper ion binding"/>
    <property type="evidence" value="ECO:0007669"/>
    <property type="project" value="InterPro"/>
</dbReference>
<dbReference type="RefSeq" id="WP_187552134.1">
    <property type="nucleotide sequence ID" value="NZ_BMZL01000001.1"/>
</dbReference>
<dbReference type="KEGG" id="tcn:H9L16_13245"/>
<sequence length="291" mass="32501">MRGALAIGLLLCMQSAFAQDHSQHAMPPSSPTTTDEHAQHREHTTGDDAPGDYRSPVLTDADRAAAFPDLHGHDMSAHMDDDPFVWMVMADRFEWQQGDAVAWEGTAWFGHDRGRLWLRSEGERERNHGTEANIEALWGEPVNAWWDVLAGVRHDISNERLGHHGQDWLAIGVQGLAPYKFEVQATVYIGEGGQSMLQAEVEYELLLTNKLILQPRIEATALGRNDAVRGIGSGLGEVDAGLRLRYEVRREVAPYIGIERAVRFGKTADFARAPGDDAHETRWVAGVRFWF</sequence>
<name>A0A7G9SP41_9GAMM</name>
<feature type="signal peptide" evidence="2">
    <location>
        <begin position="1"/>
        <end position="18"/>
    </location>
</feature>
<reference evidence="3 4" key="1">
    <citation type="submission" date="2020-08" db="EMBL/GenBank/DDBJ databases">
        <title>Genome sequence of Thermomonas carbonis KCTC 42013T.</title>
        <authorList>
            <person name="Hyun D.-W."/>
            <person name="Bae J.-W."/>
        </authorList>
    </citation>
    <scope>NUCLEOTIDE SEQUENCE [LARGE SCALE GENOMIC DNA]</scope>
    <source>
        <strain evidence="3 4">KCTC 42013</strain>
    </source>
</reference>
<dbReference type="InterPro" id="IPR007939">
    <property type="entry name" value="Cu-R_B_prcur"/>
</dbReference>
<dbReference type="EMBL" id="CP060719">
    <property type="protein sequence ID" value="QNN69616.1"/>
    <property type="molecule type" value="Genomic_DNA"/>
</dbReference>
<keyword evidence="2" id="KW-0732">Signal</keyword>
<dbReference type="Pfam" id="PF05275">
    <property type="entry name" value="CopB"/>
    <property type="match status" value="1"/>
</dbReference>
<keyword evidence="4" id="KW-1185">Reference proteome</keyword>
<dbReference type="Proteomes" id="UP000515804">
    <property type="component" value="Chromosome"/>
</dbReference>
<accession>A0A7G9SP41</accession>
<feature type="region of interest" description="Disordered" evidence="1">
    <location>
        <begin position="21"/>
        <end position="54"/>
    </location>
</feature>
<feature type="compositionally biased region" description="Basic and acidic residues" evidence="1">
    <location>
        <begin position="34"/>
        <end position="46"/>
    </location>
</feature>
<proteinExistence type="predicted"/>
<feature type="chain" id="PRO_5028911627" evidence="2">
    <location>
        <begin position="19"/>
        <end position="291"/>
    </location>
</feature>
<dbReference type="GO" id="GO:0006878">
    <property type="term" value="P:intracellular copper ion homeostasis"/>
    <property type="evidence" value="ECO:0007669"/>
    <property type="project" value="InterPro"/>
</dbReference>
<evidence type="ECO:0000313" key="4">
    <source>
        <dbReference type="Proteomes" id="UP000515804"/>
    </source>
</evidence>
<gene>
    <name evidence="3" type="ORF">H9L16_13245</name>
</gene>
<evidence type="ECO:0000256" key="2">
    <source>
        <dbReference type="SAM" id="SignalP"/>
    </source>
</evidence>
<organism evidence="3 4">
    <name type="scientific">Thermomonas carbonis</name>
    <dbReference type="NCBI Taxonomy" id="1463158"/>
    <lineage>
        <taxon>Bacteria</taxon>
        <taxon>Pseudomonadati</taxon>
        <taxon>Pseudomonadota</taxon>
        <taxon>Gammaproteobacteria</taxon>
        <taxon>Lysobacterales</taxon>
        <taxon>Lysobacteraceae</taxon>
        <taxon>Thermomonas</taxon>
    </lineage>
</organism>
<dbReference type="AlphaFoldDB" id="A0A7G9SP41"/>
<evidence type="ECO:0000256" key="1">
    <source>
        <dbReference type="SAM" id="MobiDB-lite"/>
    </source>
</evidence>
<dbReference type="GO" id="GO:0009279">
    <property type="term" value="C:cell outer membrane"/>
    <property type="evidence" value="ECO:0007669"/>
    <property type="project" value="InterPro"/>
</dbReference>
<protein>
    <submittedName>
        <fullName evidence="3">Copper resistance protein B</fullName>
    </submittedName>
</protein>